<keyword evidence="5" id="KW-1185">Reference proteome</keyword>
<dbReference type="PRINTS" id="PR00019">
    <property type="entry name" value="LEURICHRPT"/>
</dbReference>
<dbReference type="PROSITE" id="PS50104">
    <property type="entry name" value="TIR"/>
    <property type="match status" value="1"/>
</dbReference>
<dbReference type="Pfam" id="PF00560">
    <property type="entry name" value="LRR_1"/>
    <property type="match status" value="1"/>
</dbReference>
<dbReference type="InterPro" id="IPR032675">
    <property type="entry name" value="LRR_dom_sf"/>
</dbReference>
<dbReference type="SMART" id="SM00369">
    <property type="entry name" value="LRR_TYP"/>
    <property type="match status" value="5"/>
</dbReference>
<dbReference type="Proteomes" id="UP000310532">
    <property type="component" value="Unassembled WGS sequence"/>
</dbReference>
<dbReference type="SUPFAM" id="SSF52200">
    <property type="entry name" value="Toll/Interleukin receptor TIR domain"/>
    <property type="match status" value="1"/>
</dbReference>
<evidence type="ECO:0000313" key="5">
    <source>
        <dbReference type="Proteomes" id="UP000310532"/>
    </source>
</evidence>
<gene>
    <name evidence="4" type="ORF">E5355_15240</name>
</gene>
<accession>A0A4S2AM11</accession>
<feature type="domain" description="TIR" evidence="3">
    <location>
        <begin position="201"/>
        <end position="349"/>
    </location>
</feature>
<dbReference type="Gene3D" id="3.40.50.10140">
    <property type="entry name" value="Toll/interleukin-1 receptor homology (TIR) domain"/>
    <property type="match status" value="1"/>
</dbReference>
<dbReference type="InterPro" id="IPR050216">
    <property type="entry name" value="LRR_domain-containing"/>
</dbReference>
<dbReference type="InterPro" id="IPR001611">
    <property type="entry name" value="Leu-rich_rpt"/>
</dbReference>
<dbReference type="AlphaFoldDB" id="A0A4S2AM11"/>
<dbReference type="InterPro" id="IPR035897">
    <property type="entry name" value="Toll_tir_struct_dom_sf"/>
</dbReference>
<dbReference type="Gene3D" id="3.80.10.10">
    <property type="entry name" value="Ribonuclease Inhibitor"/>
    <property type="match status" value="2"/>
</dbReference>
<organism evidence="4 5">
    <name type="scientific">Bacteroides muris</name>
    <name type="common">ex Afrizal et al. 2022</name>
    <dbReference type="NCBI Taxonomy" id="2516960"/>
    <lineage>
        <taxon>Bacteria</taxon>
        <taxon>Pseudomonadati</taxon>
        <taxon>Bacteroidota</taxon>
        <taxon>Bacteroidia</taxon>
        <taxon>Bacteroidales</taxon>
        <taxon>Bacteroidaceae</taxon>
        <taxon>Bacteroides</taxon>
    </lineage>
</organism>
<sequence length="351" mass="40272">MREKTIPLTEFLRGKNLLHITSLNLSGQQLKKWPQEIFLCRNLRKLNLSSNQLDCIPKEISSLTKLRVLNLSNNRLTQIHTSVFGLQKLRVLNISSNKIKSLPHQLQNSSISELILSNNLLTSVDYTLIQGIERLVLSNNRIEQFCPDINLPALYHLWLTGNPCCKNGHICYCVKLPKLKKIYPYINETTAIQLKTQSIMSKNKIFISYSHEDEEWLKIVRVHLKTIENIIGGIDVWDDTRIKTGDKWKEEIDNALKNAGVAILLVSPNFLASDFITNDELPPILKKAESEGTHIFPIFVRQISKTVFLRSKLKDFQFLNAPEKPLRRCSDPDIDAYMGKLLDEIIDKMGL</sequence>
<dbReference type="PANTHER" id="PTHR48051">
    <property type="match status" value="1"/>
</dbReference>
<dbReference type="SUPFAM" id="SSF52058">
    <property type="entry name" value="L domain-like"/>
    <property type="match status" value="1"/>
</dbReference>
<proteinExistence type="predicted"/>
<evidence type="ECO:0000259" key="3">
    <source>
        <dbReference type="PROSITE" id="PS50104"/>
    </source>
</evidence>
<dbReference type="RefSeq" id="WP_136011012.1">
    <property type="nucleotide sequence ID" value="NZ_SRYZ01000045.1"/>
</dbReference>
<dbReference type="GO" id="GO:0005737">
    <property type="term" value="C:cytoplasm"/>
    <property type="evidence" value="ECO:0007669"/>
    <property type="project" value="TreeGrafter"/>
</dbReference>
<keyword evidence="1" id="KW-0433">Leucine-rich repeat</keyword>
<dbReference type="EMBL" id="SRYZ01000045">
    <property type="protein sequence ID" value="TGY01434.1"/>
    <property type="molecule type" value="Genomic_DNA"/>
</dbReference>
<dbReference type="InterPro" id="IPR000157">
    <property type="entry name" value="TIR_dom"/>
</dbReference>
<dbReference type="PANTHER" id="PTHR48051:SF1">
    <property type="entry name" value="RAS SUPPRESSOR PROTEIN 1"/>
    <property type="match status" value="1"/>
</dbReference>
<reference evidence="4 5" key="1">
    <citation type="submission" date="2019-04" db="EMBL/GenBank/DDBJ databases">
        <title>Microbes associate with the intestines of laboratory mice.</title>
        <authorList>
            <person name="Navarre W."/>
            <person name="Wong E."/>
            <person name="Huang K."/>
            <person name="Tropini C."/>
            <person name="Ng K."/>
            <person name="Yu B."/>
        </authorList>
    </citation>
    <scope>NUCLEOTIDE SEQUENCE [LARGE SCALE GENOMIC DNA]</scope>
    <source>
        <strain evidence="4 5">NM69_E16B</strain>
    </source>
</reference>
<evidence type="ECO:0000256" key="1">
    <source>
        <dbReference type="ARBA" id="ARBA00022614"/>
    </source>
</evidence>
<comment type="caution">
    <text evidence="4">The sequence shown here is derived from an EMBL/GenBank/DDBJ whole genome shotgun (WGS) entry which is preliminary data.</text>
</comment>
<evidence type="ECO:0000256" key="2">
    <source>
        <dbReference type="ARBA" id="ARBA00022737"/>
    </source>
</evidence>
<dbReference type="GO" id="GO:0007165">
    <property type="term" value="P:signal transduction"/>
    <property type="evidence" value="ECO:0007669"/>
    <property type="project" value="InterPro"/>
</dbReference>
<dbReference type="SMART" id="SM00255">
    <property type="entry name" value="TIR"/>
    <property type="match status" value="1"/>
</dbReference>
<evidence type="ECO:0000313" key="4">
    <source>
        <dbReference type="EMBL" id="TGY01434.1"/>
    </source>
</evidence>
<dbReference type="Pfam" id="PF13855">
    <property type="entry name" value="LRR_8"/>
    <property type="match status" value="1"/>
</dbReference>
<dbReference type="PROSITE" id="PS51450">
    <property type="entry name" value="LRR"/>
    <property type="match status" value="3"/>
</dbReference>
<keyword evidence="2" id="KW-0677">Repeat</keyword>
<dbReference type="Pfam" id="PF13676">
    <property type="entry name" value="TIR_2"/>
    <property type="match status" value="1"/>
</dbReference>
<dbReference type="InterPro" id="IPR003591">
    <property type="entry name" value="Leu-rich_rpt_typical-subtyp"/>
</dbReference>
<protein>
    <submittedName>
        <fullName evidence="4">TIR domain-containing protein</fullName>
    </submittedName>
</protein>
<name>A0A4S2AM11_9BACE</name>